<protein>
    <submittedName>
        <fullName evidence="2">Uncharacterized protein</fullName>
    </submittedName>
</protein>
<evidence type="ECO:0000313" key="2">
    <source>
        <dbReference type="EMBL" id="QIX02116.1"/>
    </source>
</evidence>
<proteinExistence type="predicted"/>
<sequence>MDPPRTRTITYEVQYPRKNRKHRKRSQNYEHFRGDPDLIRYNSKVNTKTPDSEDKLYVYKPASEAKAKPKPPQEDDDIFVYVPPVRSKSAPRRSHLPVQARVVTTEPKTVWVGRTKAEVEEDNAVLAERRGLRTTKESPSNSLTPNLWLGRTKEEIAEDNAFRAKRCSMPSPPKIKERPKYTDDDLVWVDNGDAQLSLHSFATVKHLNGAWKHDLDGVWYFAMD</sequence>
<feature type="region of interest" description="Disordered" evidence="1">
    <location>
        <begin position="16"/>
        <end position="36"/>
    </location>
</feature>
<name>A0A6H0Y577_9PEZI</name>
<feature type="compositionally biased region" description="Basic residues" evidence="1">
    <location>
        <begin position="17"/>
        <end position="26"/>
    </location>
</feature>
<organism evidence="2 3">
    <name type="scientific">Peltaster fructicola</name>
    <dbReference type="NCBI Taxonomy" id="286661"/>
    <lineage>
        <taxon>Eukaryota</taxon>
        <taxon>Fungi</taxon>
        <taxon>Dikarya</taxon>
        <taxon>Ascomycota</taxon>
        <taxon>Pezizomycotina</taxon>
        <taxon>Dothideomycetes</taxon>
        <taxon>Dothideomycetes incertae sedis</taxon>
        <taxon>Peltaster</taxon>
    </lineage>
</organism>
<evidence type="ECO:0000313" key="3">
    <source>
        <dbReference type="Proteomes" id="UP000503462"/>
    </source>
</evidence>
<dbReference type="AlphaFoldDB" id="A0A6H0Y577"/>
<dbReference type="OrthoDB" id="5194044at2759"/>
<gene>
    <name evidence="2" type="ORF">AMS68_007633</name>
</gene>
<evidence type="ECO:0000256" key="1">
    <source>
        <dbReference type="SAM" id="MobiDB-lite"/>
    </source>
</evidence>
<accession>A0A6H0Y577</accession>
<feature type="compositionally biased region" description="Basic and acidic residues" evidence="1">
    <location>
        <begin position="27"/>
        <end position="36"/>
    </location>
</feature>
<keyword evidence="3" id="KW-1185">Reference proteome</keyword>
<dbReference type="Proteomes" id="UP000503462">
    <property type="component" value="Chromosome 5"/>
</dbReference>
<reference evidence="2 3" key="1">
    <citation type="journal article" date="2016" name="Sci. Rep.">
        <title>Peltaster fructicola genome reveals evolution from an invasive phytopathogen to an ectophytic parasite.</title>
        <authorList>
            <person name="Xu C."/>
            <person name="Chen H."/>
            <person name="Gleason M.L."/>
            <person name="Xu J.R."/>
            <person name="Liu H."/>
            <person name="Zhang R."/>
            <person name="Sun G."/>
        </authorList>
    </citation>
    <scope>NUCLEOTIDE SEQUENCE [LARGE SCALE GENOMIC DNA]</scope>
    <source>
        <strain evidence="2 3">LNHT1506</strain>
    </source>
</reference>
<dbReference type="EMBL" id="CP051143">
    <property type="protein sequence ID" value="QIX02116.1"/>
    <property type="molecule type" value="Genomic_DNA"/>
</dbReference>